<evidence type="ECO:0000313" key="3">
    <source>
        <dbReference type="Proteomes" id="UP000499080"/>
    </source>
</evidence>
<dbReference type="Proteomes" id="UP000499080">
    <property type="component" value="Unassembled WGS sequence"/>
</dbReference>
<reference evidence="2 3" key="1">
    <citation type="journal article" date="2019" name="Sci. Rep.">
        <title>Orb-weaving spider Araneus ventricosus genome elucidates the spidroin gene catalogue.</title>
        <authorList>
            <person name="Kono N."/>
            <person name="Nakamura H."/>
            <person name="Ohtoshi R."/>
            <person name="Moran D.A.P."/>
            <person name="Shinohara A."/>
            <person name="Yoshida Y."/>
            <person name="Fujiwara M."/>
            <person name="Mori M."/>
            <person name="Tomita M."/>
            <person name="Arakawa K."/>
        </authorList>
    </citation>
    <scope>NUCLEOTIDE SEQUENCE [LARGE SCALE GENOMIC DNA]</scope>
</reference>
<dbReference type="AlphaFoldDB" id="A0A4Y2CF14"/>
<feature type="compositionally biased region" description="Basic and acidic residues" evidence="1">
    <location>
        <begin position="20"/>
        <end position="39"/>
    </location>
</feature>
<comment type="caution">
    <text evidence="2">The sequence shown here is derived from an EMBL/GenBank/DDBJ whole genome shotgun (WGS) entry which is preliminary data.</text>
</comment>
<sequence length="85" mass="10025">MGHGSNIQRMERRRRLMPLEQRKRLDGHGTNEPKDERRPLRLMLLQQPNCVDDRDNMQKGQNAAAPSCLMPLYDRTVAMDMDKYK</sequence>
<accession>A0A4Y2CF14</accession>
<name>A0A4Y2CF14_ARAVE</name>
<dbReference type="EMBL" id="BGPR01000181">
    <property type="protein sequence ID" value="GBM02534.1"/>
    <property type="molecule type" value="Genomic_DNA"/>
</dbReference>
<protein>
    <submittedName>
        <fullName evidence="2">Uncharacterized protein</fullName>
    </submittedName>
</protein>
<keyword evidence="3" id="KW-1185">Reference proteome</keyword>
<organism evidence="2 3">
    <name type="scientific">Araneus ventricosus</name>
    <name type="common">Orbweaver spider</name>
    <name type="synonym">Epeira ventricosa</name>
    <dbReference type="NCBI Taxonomy" id="182803"/>
    <lineage>
        <taxon>Eukaryota</taxon>
        <taxon>Metazoa</taxon>
        <taxon>Ecdysozoa</taxon>
        <taxon>Arthropoda</taxon>
        <taxon>Chelicerata</taxon>
        <taxon>Arachnida</taxon>
        <taxon>Araneae</taxon>
        <taxon>Araneomorphae</taxon>
        <taxon>Entelegynae</taxon>
        <taxon>Araneoidea</taxon>
        <taxon>Araneidae</taxon>
        <taxon>Araneus</taxon>
    </lineage>
</organism>
<feature type="region of interest" description="Disordered" evidence="1">
    <location>
        <begin position="1"/>
        <end position="40"/>
    </location>
</feature>
<proteinExistence type="predicted"/>
<evidence type="ECO:0000313" key="2">
    <source>
        <dbReference type="EMBL" id="GBM02534.1"/>
    </source>
</evidence>
<gene>
    <name evidence="2" type="ORF">AVEN_178471_1</name>
</gene>
<evidence type="ECO:0000256" key="1">
    <source>
        <dbReference type="SAM" id="MobiDB-lite"/>
    </source>
</evidence>